<reference evidence="2" key="1">
    <citation type="submission" date="2017-07" db="EMBL/GenBank/DDBJ databases">
        <title>Taro Niue Genome Assembly and Annotation.</title>
        <authorList>
            <person name="Atibalentja N."/>
            <person name="Keating K."/>
            <person name="Fields C.J."/>
        </authorList>
    </citation>
    <scope>NUCLEOTIDE SEQUENCE</scope>
    <source>
        <strain evidence="2">Niue_2</strain>
        <tissue evidence="2">Leaf</tissue>
    </source>
</reference>
<organism evidence="2 3">
    <name type="scientific">Colocasia esculenta</name>
    <name type="common">Wild taro</name>
    <name type="synonym">Arum esculentum</name>
    <dbReference type="NCBI Taxonomy" id="4460"/>
    <lineage>
        <taxon>Eukaryota</taxon>
        <taxon>Viridiplantae</taxon>
        <taxon>Streptophyta</taxon>
        <taxon>Embryophyta</taxon>
        <taxon>Tracheophyta</taxon>
        <taxon>Spermatophyta</taxon>
        <taxon>Magnoliopsida</taxon>
        <taxon>Liliopsida</taxon>
        <taxon>Araceae</taxon>
        <taxon>Aroideae</taxon>
        <taxon>Colocasieae</taxon>
        <taxon>Colocasia</taxon>
    </lineage>
</organism>
<feature type="compositionally biased region" description="Acidic residues" evidence="1">
    <location>
        <begin position="291"/>
        <end position="305"/>
    </location>
</feature>
<accession>A0A843U8I5</accession>
<proteinExistence type="predicted"/>
<dbReference type="AlphaFoldDB" id="A0A843U8I5"/>
<dbReference type="Proteomes" id="UP000652761">
    <property type="component" value="Unassembled WGS sequence"/>
</dbReference>
<dbReference type="EMBL" id="NMUH01000586">
    <property type="protein sequence ID" value="MQL81762.1"/>
    <property type="molecule type" value="Genomic_DNA"/>
</dbReference>
<keyword evidence="3" id="KW-1185">Reference proteome</keyword>
<protein>
    <submittedName>
        <fullName evidence="2">Uncharacterized protein</fullName>
    </submittedName>
</protein>
<sequence>MAGTLTLSCRVGLPICGSYLGLYGGFTLWLYDPFGVLVGVRIKFKPVDNPTTDRRIFGCHPLCFIGGVAKFPDKVMCRTADKKTRSAWRLYLSTLPVEHFTLDIVALRGAEIRLPLECGLDLQLMGNMMTVLYNPQRCYLHIGKPRTRVLPPSHLPPTKKRRLGDPEDEQAVRSALALWRACTTHALPPTLQEERETYQAYLREHEKLRPLGDPTPPPAITGDSRGGLFFPLSFFSLSPFLISRQLAMEGGGDGGGNGDGGRRRTKKTICRRQAGEGPSGAAYEDPPAVPMEEDTTAAVPGEDEPVGPKKRVREVASKATSDEDYFRAYARRYGAQVYKGSRRPFDPEGRIASLEGILHSTIR</sequence>
<feature type="compositionally biased region" description="Gly residues" evidence="1">
    <location>
        <begin position="250"/>
        <end position="259"/>
    </location>
</feature>
<name>A0A843U8I5_COLES</name>
<comment type="caution">
    <text evidence="2">The sequence shown here is derived from an EMBL/GenBank/DDBJ whole genome shotgun (WGS) entry which is preliminary data.</text>
</comment>
<gene>
    <name evidence="2" type="ORF">Taro_014218</name>
</gene>
<evidence type="ECO:0000313" key="3">
    <source>
        <dbReference type="Proteomes" id="UP000652761"/>
    </source>
</evidence>
<evidence type="ECO:0000256" key="1">
    <source>
        <dbReference type="SAM" id="MobiDB-lite"/>
    </source>
</evidence>
<evidence type="ECO:0000313" key="2">
    <source>
        <dbReference type="EMBL" id="MQL81762.1"/>
    </source>
</evidence>
<feature type="region of interest" description="Disordered" evidence="1">
    <location>
        <begin position="250"/>
        <end position="317"/>
    </location>
</feature>